<dbReference type="SUPFAM" id="SSF69593">
    <property type="entry name" value="Glycerol-3-phosphate (1)-acyltransferase"/>
    <property type="match status" value="1"/>
</dbReference>
<comment type="similarity">
    <text evidence="2">Belongs to the GPAT/DAPAT family.</text>
</comment>
<dbReference type="InterPro" id="IPR002123">
    <property type="entry name" value="Plipid/glycerol_acylTrfase"/>
</dbReference>
<dbReference type="GO" id="GO:0090447">
    <property type="term" value="F:glycerol-3-phosphate 2-O-acyltransferase activity"/>
    <property type="evidence" value="ECO:0007669"/>
    <property type="project" value="TreeGrafter"/>
</dbReference>
<accession>A0A7I8IW26</accession>
<evidence type="ECO:0000256" key="3">
    <source>
        <dbReference type="ARBA" id="ARBA00022679"/>
    </source>
</evidence>
<evidence type="ECO:0000256" key="4">
    <source>
        <dbReference type="ARBA" id="ARBA00022692"/>
    </source>
</evidence>
<protein>
    <recommendedName>
        <fullName evidence="8">Phospholipid/glycerol acyltransferase domain-containing protein</fullName>
    </recommendedName>
</protein>
<dbReference type="GO" id="GO:0016791">
    <property type="term" value="F:phosphatase activity"/>
    <property type="evidence" value="ECO:0007669"/>
    <property type="project" value="TreeGrafter"/>
</dbReference>
<evidence type="ECO:0000256" key="1">
    <source>
        <dbReference type="ARBA" id="ARBA00004141"/>
    </source>
</evidence>
<feature type="transmembrane region" description="Helical" evidence="7">
    <location>
        <begin position="190"/>
        <end position="222"/>
    </location>
</feature>
<dbReference type="Pfam" id="PF23270">
    <property type="entry name" value="HAD_RAM2_N"/>
    <property type="match status" value="1"/>
</dbReference>
<dbReference type="SMART" id="SM00563">
    <property type="entry name" value="PlsC"/>
    <property type="match status" value="1"/>
</dbReference>
<name>A0A7I8IW26_SPIIN</name>
<evidence type="ECO:0000259" key="8">
    <source>
        <dbReference type="SMART" id="SM00563"/>
    </source>
</evidence>
<dbReference type="AlphaFoldDB" id="A0A7I8IW26"/>
<reference evidence="9 10" key="1">
    <citation type="submission" date="2019-12" db="EMBL/GenBank/DDBJ databases">
        <authorList>
            <person name="Scholz U."/>
            <person name="Mascher M."/>
            <person name="Fiebig A."/>
        </authorList>
    </citation>
    <scope>NUCLEOTIDE SEQUENCE</scope>
</reference>
<dbReference type="PANTHER" id="PTHR15486">
    <property type="entry name" value="ANCIENT UBIQUITOUS PROTEIN"/>
    <property type="match status" value="1"/>
</dbReference>
<dbReference type="GO" id="GO:0016020">
    <property type="term" value="C:membrane"/>
    <property type="evidence" value="ECO:0007669"/>
    <property type="project" value="UniProtKB-SubCell"/>
</dbReference>
<evidence type="ECO:0000313" key="10">
    <source>
        <dbReference type="Proteomes" id="UP001189122"/>
    </source>
</evidence>
<comment type="subcellular location">
    <subcellularLocation>
        <location evidence="1">Membrane</location>
        <topology evidence="1">Multi-pass membrane protein</topology>
    </subcellularLocation>
</comment>
<dbReference type="Proteomes" id="UP001189122">
    <property type="component" value="Unassembled WGS sequence"/>
</dbReference>
<dbReference type="InterPro" id="IPR056462">
    <property type="entry name" value="HAD_RAM2/GPAT1-8"/>
</dbReference>
<keyword evidence="6 7" id="KW-0472">Membrane</keyword>
<keyword evidence="4 7" id="KW-0812">Transmembrane</keyword>
<evidence type="ECO:0000313" key="9">
    <source>
        <dbReference type="EMBL" id="CAA2622552.1"/>
    </source>
</evidence>
<evidence type="ECO:0000256" key="7">
    <source>
        <dbReference type="SAM" id="Phobius"/>
    </source>
</evidence>
<keyword evidence="3" id="KW-0808">Transferase</keyword>
<gene>
    <name evidence="9" type="ORF">SI7747_06008590</name>
</gene>
<proteinExistence type="inferred from homology"/>
<evidence type="ECO:0000256" key="6">
    <source>
        <dbReference type="ARBA" id="ARBA00023136"/>
    </source>
</evidence>
<keyword evidence="5 7" id="KW-1133">Transmembrane helix</keyword>
<feature type="domain" description="Phospholipid/glycerol acyltransferase" evidence="8">
    <location>
        <begin position="239"/>
        <end position="327"/>
    </location>
</feature>
<keyword evidence="10" id="KW-1185">Reference proteome</keyword>
<evidence type="ECO:0000256" key="5">
    <source>
        <dbReference type="ARBA" id="ARBA00022989"/>
    </source>
</evidence>
<dbReference type="EMBL" id="CACRZD030000006">
    <property type="protein sequence ID" value="CAA6662197.1"/>
    <property type="molecule type" value="Genomic_DNA"/>
</dbReference>
<evidence type="ECO:0000256" key="2">
    <source>
        <dbReference type="ARBA" id="ARBA00007937"/>
    </source>
</evidence>
<dbReference type="PANTHER" id="PTHR15486:SF62">
    <property type="entry name" value="GLYCEROL-3-PHOSPHATE ACYLTRANSFERASE 2-RELATED"/>
    <property type="match status" value="1"/>
</dbReference>
<sequence>MVVALEGGGLLRAILLLETSIRAMTLICFCGVSVSNFRGGAAVLPKHLLGDVGREGFQLLMAGERKVCLSRMPKVMVEEFLRKYLGVEVVVAREMKVAGGYYTGFMEDKMAEEEDALLEKDEIDREPLGFTAEGKAPLHPLFSRCQEVVAVSEEEKAAWRPLPKEEYPEALVFHDGRVAFRPTPLAATAMFMWLPFGCLLAFIRAAICIFLPYGISTTALAFTGMKNRLPTKPTAPPGRLFVCNHRTLLDPICISVVLRGPMLSPIRTVMLKRIREEDKAMIAAELRRGDVVICPEGTTCREPFLLRFSPLFAELADEVHPVALNSDASMFYGTTAGGAKFMDPFFVLMNPYTLYTGEFLESVPAGERRSGRDTANRVQEVIAAALGFRRTMLTRKDKYITLAGNDGVTHKRT</sequence>
<dbReference type="GO" id="GO:0010143">
    <property type="term" value="P:cutin biosynthetic process"/>
    <property type="evidence" value="ECO:0007669"/>
    <property type="project" value="TreeGrafter"/>
</dbReference>
<dbReference type="EMBL" id="LR743593">
    <property type="protein sequence ID" value="CAA2622552.1"/>
    <property type="molecule type" value="Genomic_DNA"/>
</dbReference>
<organism evidence="9">
    <name type="scientific">Spirodela intermedia</name>
    <name type="common">Intermediate duckweed</name>
    <dbReference type="NCBI Taxonomy" id="51605"/>
    <lineage>
        <taxon>Eukaryota</taxon>
        <taxon>Viridiplantae</taxon>
        <taxon>Streptophyta</taxon>
        <taxon>Embryophyta</taxon>
        <taxon>Tracheophyta</taxon>
        <taxon>Spermatophyta</taxon>
        <taxon>Magnoliopsida</taxon>
        <taxon>Liliopsida</taxon>
        <taxon>Araceae</taxon>
        <taxon>Lemnoideae</taxon>
        <taxon>Spirodela</taxon>
    </lineage>
</organism>